<dbReference type="EMBL" id="DS022304">
    <property type="protein sequence ID" value="OAJ40565.1"/>
    <property type="molecule type" value="Genomic_DNA"/>
</dbReference>
<feature type="repeat" description="WD" evidence="3">
    <location>
        <begin position="560"/>
        <end position="601"/>
    </location>
</feature>
<dbReference type="PANTHER" id="PTHR44099">
    <property type="entry name" value="RABCONNECTIN-3B, ISOFORM A"/>
    <property type="match status" value="1"/>
</dbReference>
<name>A0A177WLJ2_BATDL</name>
<reference evidence="5 6" key="1">
    <citation type="submission" date="2006-10" db="EMBL/GenBank/DDBJ databases">
        <title>The Genome Sequence of Batrachochytrium dendrobatidis JEL423.</title>
        <authorList>
            <consortium name="The Broad Institute Genome Sequencing Platform"/>
            <person name="Birren B."/>
            <person name="Lander E."/>
            <person name="Galagan J."/>
            <person name="Cuomo C."/>
            <person name="Devon K."/>
            <person name="Jaffe D."/>
            <person name="Butler J."/>
            <person name="Alvarez P."/>
            <person name="Gnerre S."/>
            <person name="Grabherr M."/>
            <person name="Kleber M."/>
            <person name="Mauceli E."/>
            <person name="Brockman W."/>
            <person name="Young S."/>
            <person name="LaButti K."/>
            <person name="Sykes S."/>
            <person name="DeCaprio D."/>
            <person name="Crawford M."/>
            <person name="Koehrsen M."/>
            <person name="Engels R."/>
            <person name="Montgomery P."/>
            <person name="Pearson M."/>
            <person name="Howarth C."/>
            <person name="Larson L."/>
            <person name="White J."/>
            <person name="O'Leary S."/>
            <person name="Kodira C."/>
            <person name="Zeng Q."/>
            <person name="Yandava C."/>
            <person name="Alvarado L."/>
            <person name="Longcore J."/>
            <person name="James T."/>
        </authorList>
    </citation>
    <scope>NUCLEOTIDE SEQUENCE [LARGE SCALE GENOMIC DNA]</scope>
    <source>
        <strain evidence="5 6">JEL423</strain>
    </source>
</reference>
<dbReference type="Pfam" id="PF00400">
    <property type="entry name" value="WD40"/>
    <property type="match status" value="2"/>
</dbReference>
<accession>A0A177WLJ2</accession>
<dbReference type="eggNOG" id="KOG4155">
    <property type="taxonomic scope" value="Eukaryota"/>
</dbReference>
<sequence>MSSLIVPIACWQTPPQSKLTCATSTDDGAFVVSGSKCGTISIYSVDHTNAQLVPRSVSIGHSNEISVLLLCCIEVESASTKQNIVLSGSQDGEISMWDIADGRCLQSNPHAIDCVPSGILKTTNGKYLFCYGLGSHITILDSSTLEVVKKFALFSEQWFASASLYSTDNKKAEQIIAVTFDGYLHQLIFDENIMTFTHDPQAYNLHLPEHTAAFDLQQNRFDKHIICVLQHKFCSVFVLNKTTSNLLVCIECPGPKRSWAGFKFLSERTMILWTTDGTSHVYYLGPADDLNSISCLDIPNDVIALVSDGKTAVYVNQSKITINSYQDYKKATCIAVFDTSNSLQSHLNMHVLICVVEANLAAHQNSMLLLRFEMEAQKIAFQDLWPVQHMSGTRATAATLILRKHIVLGHEDGSIVVAPASVPIFSHQYDRSGLQPDHTHYDRLQNNSSDDVGHQDVSDSLICILRGHKNAITALFVPHFRTDGVRERLLSGSRDGIVKLWNVSSGELLGSFLCHSMPVISFTPMPSESGAKFKASVISVALDHSVSIIDADEGVCQYKFASHQSAIEAFYVRPLDDMFVVECIDGTLYVWQTKTGHLDRIVTGALAHDIISGCEIKAQCRQSLDSHLAANVRRTLSIYPVTASPQVIPTMLVYQVNIKRLIDEIANGERVLTPVLSRKGSAASPFNSAATETPPSPQSSQTKRIALKRLFSRKKSAHKLSINPSKSIEESSQGSQAARKSNSGRPLSLVRGAIPDSVMTHAVLSALLSWGFDPELDRMCSDKLDLYPPSCCTSVGFRGANGYLSFPVPSKHGLFQSIQNGWRLSEFTTALKLLAIVSLCRSVLSSTDLETEVSQLLALYGVRLPDLVGYEYVFPSIAFLAKYWQDPVANVQESSRVLLESSITKMSERDKASTVSYWRPYLPWICKSMSKMNLRAALVLGIIGSSSFSPLNIHVCKEVAESLDMIIREDLRGSHRLTAMELIGRAFAIWEPHINGASVLRYLVSQTGLVAIPSSIQATTPSGGPMSITVIPAGFSQSGGSAVPSPGTSLSPSLQVFGQSQPPSITPAIMLMARQAIVNIASINAGLFISTLTFDLVHARLASERTSGLKLLGMFITKKPAILYPYLVGIVDAMVKTLDPNTPNMREALQQLVTVNFAELVRTYPSVSFHAGTQRLAVGGSSDGFVIVHDLRTATRAFILRGHTRPVHAVSFSNDGKLMATFSINENCVKIWQLHVGFLGALVDAWSGSNSNISSVGGATSSSAFSVAGVSSLGAGVGISTAGSIKCFRSFNVGAPIEHVPFSSMVKDVKFVWIGDRAVKIHSLENFEFTFNI</sequence>
<evidence type="ECO:0000313" key="5">
    <source>
        <dbReference type="EMBL" id="OAJ40565.1"/>
    </source>
</evidence>
<gene>
    <name evidence="5" type="ORF">BDEG_24283</name>
</gene>
<dbReference type="Proteomes" id="UP000077115">
    <property type="component" value="Unassembled WGS sequence"/>
</dbReference>
<reference evidence="5 6" key="2">
    <citation type="submission" date="2016-05" db="EMBL/GenBank/DDBJ databases">
        <title>Lineage-specific infection strategies underlie the spectrum of fungal disease in amphibians.</title>
        <authorList>
            <person name="Cuomo C.A."/>
            <person name="Farrer R.A."/>
            <person name="James T."/>
            <person name="Longcore J."/>
            <person name="Birren B."/>
        </authorList>
    </citation>
    <scope>NUCLEOTIDE SEQUENCE [LARGE SCALE GENOMIC DNA]</scope>
    <source>
        <strain evidence="5 6">JEL423</strain>
    </source>
</reference>
<feature type="region of interest" description="Disordered" evidence="4">
    <location>
        <begin position="715"/>
        <end position="746"/>
    </location>
</feature>
<dbReference type="SMART" id="SM00320">
    <property type="entry name" value="WD40"/>
    <property type="match status" value="7"/>
</dbReference>
<organism evidence="5 6">
    <name type="scientific">Batrachochytrium dendrobatidis (strain JEL423)</name>
    <dbReference type="NCBI Taxonomy" id="403673"/>
    <lineage>
        <taxon>Eukaryota</taxon>
        <taxon>Fungi</taxon>
        <taxon>Fungi incertae sedis</taxon>
        <taxon>Chytridiomycota</taxon>
        <taxon>Chytridiomycota incertae sedis</taxon>
        <taxon>Chytridiomycetes</taxon>
        <taxon>Rhizophydiales</taxon>
        <taxon>Rhizophydiales incertae sedis</taxon>
        <taxon>Batrachochytrium</taxon>
    </lineage>
</organism>
<keyword evidence="2" id="KW-0677">Repeat</keyword>
<feature type="repeat" description="WD" evidence="3">
    <location>
        <begin position="465"/>
        <end position="511"/>
    </location>
</feature>
<dbReference type="InterPro" id="IPR015943">
    <property type="entry name" value="WD40/YVTN_repeat-like_dom_sf"/>
</dbReference>
<feature type="compositionally biased region" description="Polar residues" evidence="4">
    <location>
        <begin position="722"/>
        <end position="745"/>
    </location>
</feature>
<feature type="region of interest" description="Disordered" evidence="4">
    <location>
        <begin position="683"/>
        <end position="702"/>
    </location>
</feature>
<evidence type="ECO:0000256" key="1">
    <source>
        <dbReference type="ARBA" id="ARBA00022574"/>
    </source>
</evidence>
<keyword evidence="1 3" id="KW-0853">WD repeat</keyword>
<dbReference type="PANTHER" id="PTHR44099:SF4">
    <property type="entry name" value="RABCONNECTIN-3B, ISOFORM A"/>
    <property type="match status" value="1"/>
</dbReference>
<dbReference type="Gene3D" id="2.130.10.10">
    <property type="entry name" value="YVTN repeat-like/Quinoprotein amine dehydrogenase"/>
    <property type="match status" value="3"/>
</dbReference>
<protein>
    <submittedName>
        <fullName evidence="5">Uncharacterized protein</fullName>
    </submittedName>
</protein>
<dbReference type="InterPro" id="IPR049916">
    <property type="entry name" value="WDR72-like"/>
</dbReference>
<dbReference type="PROSITE" id="PS00678">
    <property type="entry name" value="WD_REPEATS_1"/>
    <property type="match status" value="1"/>
</dbReference>
<dbReference type="InterPro" id="IPR001680">
    <property type="entry name" value="WD40_rpt"/>
</dbReference>
<feature type="repeat" description="WD" evidence="3">
    <location>
        <begin position="83"/>
        <end position="107"/>
    </location>
</feature>
<proteinExistence type="predicted"/>
<dbReference type="InterPro" id="IPR019775">
    <property type="entry name" value="WD40_repeat_CS"/>
</dbReference>
<evidence type="ECO:0000256" key="3">
    <source>
        <dbReference type="PROSITE-ProRule" id="PRU00221"/>
    </source>
</evidence>
<evidence type="ECO:0000256" key="4">
    <source>
        <dbReference type="SAM" id="MobiDB-lite"/>
    </source>
</evidence>
<dbReference type="OrthoDB" id="338622at2759"/>
<dbReference type="PROSITE" id="PS50082">
    <property type="entry name" value="WD_REPEATS_2"/>
    <property type="match status" value="3"/>
</dbReference>
<dbReference type="STRING" id="403673.A0A177WLJ2"/>
<dbReference type="VEuPathDB" id="FungiDB:BDEG_24283"/>
<evidence type="ECO:0000313" key="6">
    <source>
        <dbReference type="Proteomes" id="UP000077115"/>
    </source>
</evidence>
<dbReference type="InterPro" id="IPR036322">
    <property type="entry name" value="WD40_repeat_dom_sf"/>
</dbReference>
<dbReference type="SUPFAM" id="SSF50978">
    <property type="entry name" value="WD40 repeat-like"/>
    <property type="match status" value="2"/>
</dbReference>
<evidence type="ECO:0000256" key="2">
    <source>
        <dbReference type="ARBA" id="ARBA00022737"/>
    </source>
</evidence>
<dbReference type="GO" id="GO:0005737">
    <property type="term" value="C:cytoplasm"/>
    <property type="evidence" value="ECO:0007669"/>
    <property type="project" value="TreeGrafter"/>
</dbReference>
<feature type="compositionally biased region" description="Polar residues" evidence="4">
    <location>
        <begin position="684"/>
        <end position="702"/>
    </location>
</feature>